<dbReference type="AlphaFoldDB" id="A0A2G1BTY3"/>
<reference evidence="2" key="2">
    <citation type="submission" date="2017-10" db="EMBL/GenBank/DDBJ databases">
        <authorList>
            <person name="Enke T.N."/>
            <person name="Cordero O.X."/>
        </authorList>
    </citation>
    <scope>NUCLEOTIDE SEQUENCE</scope>
    <source>
        <strain evidence="2">4G03</strain>
    </source>
</reference>
<evidence type="ECO:0000313" key="2">
    <source>
        <dbReference type="EMBL" id="PHN97512.1"/>
    </source>
</evidence>
<protein>
    <submittedName>
        <fullName evidence="2">Uncharacterized protein</fullName>
    </submittedName>
</protein>
<proteinExistence type="predicted"/>
<sequence>MNKKIIVTLLLSFFFVLKPFSQEKKIEEMYQKCLYNSLHDKGEKLKRINKEFENYLIKEKILKDSSGSSYKKFLNTLHTSKGKVMKFSFTYPYLDSMHGIENGKPIFFKLDSTCVKEIVLNDDFTKHLEKLESLMPKEKTNDLSLVFKNMDTVFSAEDFELDYYKQKFFILLCAYNELVFFEVEDIIKELKNH</sequence>
<reference evidence="2 3" key="1">
    <citation type="journal article" date="2016" name="Nat. Commun.">
        <title>Microbial interactions lead to rapid micro-scale successions on model marine particles.</title>
        <authorList>
            <person name="Datta M.S."/>
            <person name="Sliwerska E."/>
            <person name="Gore J."/>
            <person name="Polz M.F."/>
            <person name="Cordero O.X."/>
        </authorList>
    </citation>
    <scope>NUCLEOTIDE SEQUENCE [LARGE SCALE GENOMIC DNA]</scope>
    <source>
        <strain evidence="2 3">4G03</strain>
    </source>
</reference>
<evidence type="ECO:0000313" key="3">
    <source>
        <dbReference type="Proteomes" id="UP000222163"/>
    </source>
</evidence>
<dbReference type="EMBL" id="JAUYVU010000008">
    <property type="protein sequence ID" value="MDP2542077.1"/>
    <property type="molecule type" value="Genomic_DNA"/>
</dbReference>
<dbReference type="Proteomes" id="UP001242342">
    <property type="component" value="Unassembled WGS sequence"/>
</dbReference>
<dbReference type="EMBL" id="PDUU01000006">
    <property type="protein sequence ID" value="PHN97512.1"/>
    <property type="molecule type" value="Genomic_DNA"/>
</dbReference>
<keyword evidence="4" id="KW-1185">Reference proteome</keyword>
<comment type="caution">
    <text evidence="2">The sequence shown here is derived from an EMBL/GenBank/DDBJ whole genome shotgun (WGS) entry which is preliminary data.</text>
</comment>
<accession>A0A2G1BTY3</accession>
<dbReference type="Proteomes" id="UP000222163">
    <property type="component" value="Unassembled WGS sequence"/>
</dbReference>
<name>A0A2G1BTY3_9FLAO</name>
<reference evidence="1 4" key="3">
    <citation type="submission" date="2023-07" db="EMBL/GenBank/DDBJ databases">
        <title>Genome content predicts the carbon catabolic preferences of heterotrophic bacteria.</title>
        <authorList>
            <person name="Gralka M."/>
        </authorList>
    </citation>
    <scope>NUCLEOTIDE SEQUENCE [LARGE SCALE GENOMIC DNA]</scope>
    <source>
        <strain evidence="1 4">4G03</strain>
    </source>
</reference>
<gene>
    <name evidence="2" type="ORF">CSC81_07950</name>
    <name evidence="1" type="ORF">Q8W23_11385</name>
</gene>
<evidence type="ECO:0000313" key="1">
    <source>
        <dbReference type="EMBL" id="MDP2542077.1"/>
    </source>
</evidence>
<dbReference type="RefSeq" id="WP_099215248.1">
    <property type="nucleotide sequence ID" value="NZ_JAUYVU010000008.1"/>
</dbReference>
<organism evidence="2 3">
    <name type="scientific">Tenacibaculum discolor</name>
    <dbReference type="NCBI Taxonomy" id="361581"/>
    <lineage>
        <taxon>Bacteria</taxon>
        <taxon>Pseudomonadati</taxon>
        <taxon>Bacteroidota</taxon>
        <taxon>Flavobacteriia</taxon>
        <taxon>Flavobacteriales</taxon>
        <taxon>Flavobacteriaceae</taxon>
        <taxon>Tenacibaculum</taxon>
    </lineage>
</organism>
<evidence type="ECO:0000313" key="4">
    <source>
        <dbReference type="Proteomes" id="UP001242342"/>
    </source>
</evidence>